<dbReference type="EMBL" id="AP025739">
    <property type="protein sequence ID" value="BDI31492.1"/>
    <property type="molecule type" value="Genomic_DNA"/>
</dbReference>
<gene>
    <name evidence="1" type="ORF">CCAX7_35430</name>
</gene>
<protein>
    <submittedName>
        <fullName evidence="1">Uncharacterized protein</fullName>
    </submittedName>
</protein>
<name>A0A402D6C8_9BACT</name>
<evidence type="ECO:0000313" key="2">
    <source>
        <dbReference type="Proteomes" id="UP000287394"/>
    </source>
</evidence>
<dbReference type="Gene3D" id="3.40.140.10">
    <property type="entry name" value="Cytidine Deaminase, domain 2"/>
    <property type="match status" value="1"/>
</dbReference>
<dbReference type="Proteomes" id="UP000287394">
    <property type="component" value="Chromosome"/>
</dbReference>
<dbReference type="Pfam" id="PF14464">
    <property type="entry name" value="Prok-JAB"/>
    <property type="match status" value="1"/>
</dbReference>
<accession>A0A402D6C8</accession>
<evidence type="ECO:0000313" key="1">
    <source>
        <dbReference type="EMBL" id="BDI31492.1"/>
    </source>
</evidence>
<dbReference type="KEGG" id="ccot:CCAX7_35430"/>
<organism evidence="1 2">
    <name type="scientific">Capsulimonas corticalis</name>
    <dbReference type="NCBI Taxonomy" id="2219043"/>
    <lineage>
        <taxon>Bacteria</taxon>
        <taxon>Bacillati</taxon>
        <taxon>Armatimonadota</taxon>
        <taxon>Armatimonadia</taxon>
        <taxon>Capsulimonadales</taxon>
        <taxon>Capsulimonadaceae</taxon>
        <taxon>Capsulimonas</taxon>
    </lineage>
</organism>
<keyword evidence="2" id="KW-1185">Reference proteome</keyword>
<dbReference type="SUPFAM" id="SSF102712">
    <property type="entry name" value="JAB1/MPN domain"/>
    <property type="match status" value="1"/>
</dbReference>
<reference evidence="1 2" key="1">
    <citation type="journal article" date="2019" name="Int. J. Syst. Evol. Microbiol.">
        <title>Capsulimonas corticalis gen. nov., sp. nov., an aerobic capsulated bacterium, of a novel bacterial order, Capsulimonadales ord. nov., of the class Armatimonadia of the phylum Armatimonadetes.</title>
        <authorList>
            <person name="Li J."/>
            <person name="Kudo C."/>
            <person name="Tonouchi A."/>
        </authorList>
    </citation>
    <scope>NUCLEOTIDE SEQUENCE [LARGE SCALE GENOMIC DNA]</scope>
    <source>
        <strain evidence="1 2">AX-7</strain>
    </source>
</reference>
<dbReference type="RefSeq" id="WP_119324960.1">
    <property type="nucleotide sequence ID" value="NZ_AP025739.1"/>
</dbReference>
<dbReference type="InterPro" id="IPR028090">
    <property type="entry name" value="JAB_dom_prok"/>
</dbReference>
<proteinExistence type="predicted"/>
<dbReference type="AlphaFoldDB" id="A0A402D6C8"/>
<sequence length="155" mass="17185">MYKLRRGRRLILTPSVLEVFSAHIQAKGANEAGGILLGRRLEDGTVLVERATTPSPLDDAGPSFFVRSRIAAQAIIDDAWRESDGYVVYLGEWHTHAVAQPHPSAQDRKMIASMLNDSKTDTDFVLLVIVGWNELWVGCRAKNWLRRTAPITCGG</sequence>